<comment type="subunit">
    <text evidence="2">Interacts with microtubules.</text>
</comment>
<dbReference type="PANTHER" id="PTHR16056">
    <property type="entry name" value="REGULATOR OF MICROTUBULE DYNAMICS PROTEIN"/>
    <property type="match status" value="1"/>
</dbReference>
<dbReference type="PANTHER" id="PTHR16056:SF16">
    <property type="entry name" value="REGULATOR OF MICROTUBULE DYNAMICS PROTEIN 1"/>
    <property type="match status" value="1"/>
</dbReference>
<dbReference type="Gene3D" id="1.25.40.10">
    <property type="entry name" value="Tetratricopeptide repeat domain"/>
    <property type="match status" value="1"/>
</dbReference>
<name>A0AAD9KGT4_RIDPI</name>
<organism evidence="9 10">
    <name type="scientific">Ridgeia piscesae</name>
    <name type="common">Tubeworm</name>
    <dbReference type="NCBI Taxonomy" id="27915"/>
    <lineage>
        <taxon>Eukaryota</taxon>
        <taxon>Metazoa</taxon>
        <taxon>Spiralia</taxon>
        <taxon>Lophotrochozoa</taxon>
        <taxon>Annelida</taxon>
        <taxon>Polychaeta</taxon>
        <taxon>Sedentaria</taxon>
        <taxon>Canalipalpata</taxon>
        <taxon>Sabellida</taxon>
        <taxon>Siboglinidae</taxon>
        <taxon>Ridgeia</taxon>
    </lineage>
</organism>
<dbReference type="GO" id="GO:0097431">
    <property type="term" value="C:mitotic spindle pole"/>
    <property type="evidence" value="ECO:0007669"/>
    <property type="project" value="TreeGrafter"/>
</dbReference>
<dbReference type="SUPFAM" id="SSF48452">
    <property type="entry name" value="TPR-like"/>
    <property type="match status" value="1"/>
</dbReference>
<evidence type="ECO:0000256" key="2">
    <source>
        <dbReference type="ARBA" id="ARBA00011375"/>
    </source>
</evidence>
<evidence type="ECO:0000256" key="4">
    <source>
        <dbReference type="ARBA" id="ARBA00022737"/>
    </source>
</evidence>
<dbReference type="GO" id="GO:0005739">
    <property type="term" value="C:mitochondrion"/>
    <property type="evidence" value="ECO:0007669"/>
    <property type="project" value="TreeGrafter"/>
</dbReference>
<dbReference type="Proteomes" id="UP001209878">
    <property type="component" value="Unassembled WGS sequence"/>
</dbReference>
<dbReference type="GO" id="GO:0005876">
    <property type="term" value="C:spindle microtubule"/>
    <property type="evidence" value="ECO:0007669"/>
    <property type="project" value="TreeGrafter"/>
</dbReference>
<dbReference type="InterPro" id="IPR011990">
    <property type="entry name" value="TPR-like_helical_dom_sf"/>
</dbReference>
<evidence type="ECO:0000256" key="5">
    <source>
        <dbReference type="ARBA" id="ARBA00022803"/>
    </source>
</evidence>
<proteinExistence type="predicted"/>
<dbReference type="AlphaFoldDB" id="A0AAD9KGT4"/>
<evidence type="ECO:0000256" key="6">
    <source>
        <dbReference type="ARBA" id="ARBA00023212"/>
    </source>
</evidence>
<gene>
    <name evidence="9" type="ORF">NP493_1149g00006</name>
</gene>
<comment type="subcellular location">
    <subcellularLocation>
        <location evidence="1">Cytoplasm</location>
        <location evidence="1">Cytoskeleton</location>
    </subcellularLocation>
</comment>
<keyword evidence="3" id="KW-0963">Cytoplasm</keyword>
<reference evidence="9" key="1">
    <citation type="journal article" date="2023" name="Mol. Biol. Evol.">
        <title>Third-Generation Sequencing Reveals the Adaptive Role of the Epigenome in Three Deep-Sea Polychaetes.</title>
        <authorList>
            <person name="Perez M."/>
            <person name="Aroh O."/>
            <person name="Sun Y."/>
            <person name="Lan Y."/>
            <person name="Juniper S.K."/>
            <person name="Young C.R."/>
            <person name="Angers B."/>
            <person name="Qian P.Y."/>
        </authorList>
    </citation>
    <scope>NUCLEOTIDE SEQUENCE</scope>
    <source>
        <strain evidence="9">R07B-5</strain>
    </source>
</reference>
<evidence type="ECO:0000256" key="1">
    <source>
        <dbReference type="ARBA" id="ARBA00004245"/>
    </source>
</evidence>
<keyword evidence="6" id="KW-0206">Cytoskeleton</keyword>
<dbReference type="InterPro" id="IPR049039">
    <property type="entry name" value="RMD1-3_a_helical_rpt"/>
</dbReference>
<dbReference type="GO" id="GO:0008017">
    <property type="term" value="F:microtubule binding"/>
    <property type="evidence" value="ECO:0007669"/>
    <property type="project" value="TreeGrafter"/>
</dbReference>
<protein>
    <recommendedName>
        <fullName evidence="7">Regulator of microtubule dynamics protein 1</fullName>
    </recommendedName>
    <alternativeName>
        <fullName evidence="8">Protein FAM82B</fullName>
    </alternativeName>
</protein>
<dbReference type="EMBL" id="JAODUO010001148">
    <property type="protein sequence ID" value="KAK2170505.1"/>
    <property type="molecule type" value="Genomic_DNA"/>
</dbReference>
<comment type="caution">
    <text evidence="9">The sequence shown here is derived from an EMBL/GenBank/DDBJ whole genome shotgun (WGS) entry which is preliminary data.</text>
</comment>
<accession>A0AAD9KGT4</accession>
<sequence length="503" mass="56754">MSAVAALSGAVKRLQSAMISRFAHITRIRMRQIGVRLISHQVAGRRVCNRTSGLALGFIPVVSAFSIGWKTKNTENDTDVRRVPHLVIAKADALYSQNAISELYTLLLPYRESEDDEVLWRLARAACDKAKQTTDKQLKKDLTYEAFEFVKRALELNGDNFAVHKWYAILLDYTGEYEGTKQRITNSYLVKEHFKKAIALNPKDATSVYSLGYWCFLFADMPWYTQRVAAVIFATPPTSTYEEALSYFLDAENIDPNFYSMNLMMIGKTYLRLKNSEMAVLYLKRARDYVVRTEDDKNHIIFHHFWPSISSVYTYGTVQQKCQQCLHLWHSSTAMSAVSTLMAQFNSNVSSVYTYGPVQLQCQQCLHLWPSSTAMSAVSTLLAQFNSNVSSVYTSGPVQLQCQQCLHFWPSSTAMSAVSTLMAQFNYNVSSVYTSGPVQLQCQQCLHFWPSSTAMSAVSTLLAQFNCNVISVYIFGTVQLQCQQCLHFWPSSTAMSAVSTLLA</sequence>
<keyword evidence="4" id="KW-0677">Repeat</keyword>
<evidence type="ECO:0000256" key="7">
    <source>
        <dbReference type="ARBA" id="ARBA00039966"/>
    </source>
</evidence>
<evidence type="ECO:0000313" key="9">
    <source>
        <dbReference type="EMBL" id="KAK2170505.1"/>
    </source>
</evidence>
<evidence type="ECO:0000256" key="8">
    <source>
        <dbReference type="ARBA" id="ARBA00041958"/>
    </source>
</evidence>
<keyword evidence="10" id="KW-1185">Reference proteome</keyword>
<evidence type="ECO:0000313" key="10">
    <source>
        <dbReference type="Proteomes" id="UP001209878"/>
    </source>
</evidence>
<dbReference type="Pfam" id="PF21033">
    <property type="entry name" value="RMD1-3"/>
    <property type="match status" value="1"/>
</dbReference>
<keyword evidence="5" id="KW-0802">TPR repeat</keyword>
<evidence type="ECO:0000256" key="3">
    <source>
        <dbReference type="ARBA" id="ARBA00022490"/>
    </source>
</evidence>